<name>A0AAV0YWQ0_VICFA</name>
<dbReference type="EMBL" id="OX451736">
    <property type="protein sequence ID" value="CAI8589014.1"/>
    <property type="molecule type" value="Genomic_DNA"/>
</dbReference>
<gene>
    <name evidence="1" type="ORF">VFH_I374600</name>
</gene>
<organism evidence="1 2">
    <name type="scientific">Vicia faba</name>
    <name type="common">Broad bean</name>
    <name type="synonym">Faba vulgaris</name>
    <dbReference type="NCBI Taxonomy" id="3906"/>
    <lineage>
        <taxon>Eukaryota</taxon>
        <taxon>Viridiplantae</taxon>
        <taxon>Streptophyta</taxon>
        <taxon>Embryophyta</taxon>
        <taxon>Tracheophyta</taxon>
        <taxon>Spermatophyta</taxon>
        <taxon>Magnoliopsida</taxon>
        <taxon>eudicotyledons</taxon>
        <taxon>Gunneridae</taxon>
        <taxon>Pentapetalae</taxon>
        <taxon>rosids</taxon>
        <taxon>fabids</taxon>
        <taxon>Fabales</taxon>
        <taxon>Fabaceae</taxon>
        <taxon>Papilionoideae</taxon>
        <taxon>50 kb inversion clade</taxon>
        <taxon>NPAAA clade</taxon>
        <taxon>Hologalegina</taxon>
        <taxon>IRL clade</taxon>
        <taxon>Fabeae</taxon>
        <taxon>Vicia</taxon>
    </lineage>
</organism>
<evidence type="ECO:0000313" key="2">
    <source>
        <dbReference type="Proteomes" id="UP001157006"/>
    </source>
</evidence>
<accession>A0AAV0YWQ0</accession>
<evidence type="ECO:0000313" key="1">
    <source>
        <dbReference type="EMBL" id="CAI8589014.1"/>
    </source>
</evidence>
<dbReference type="Proteomes" id="UP001157006">
    <property type="component" value="Chromosome 1L"/>
</dbReference>
<keyword evidence="2" id="KW-1185">Reference proteome</keyword>
<dbReference type="AlphaFoldDB" id="A0AAV0YWQ0"/>
<protein>
    <submittedName>
        <fullName evidence="1">Uncharacterized protein</fullName>
    </submittedName>
</protein>
<sequence>MEEHSGTLTTLTAKTVDLVVSSQDYILLFRIFCLNGLELKLSVFFIFENCLDYRTTWQLMVNYFYAGFVDVKQGRNCLAIALEHEGEELNRGRDKAEIVILGA</sequence>
<reference evidence="1 2" key="1">
    <citation type="submission" date="2023-01" db="EMBL/GenBank/DDBJ databases">
        <authorList>
            <person name="Kreplak J."/>
        </authorList>
    </citation>
    <scope>NUCLEOTIDE SEQUENCE [LARGE SCALE GENOMIC DNA]</scope>
</reference>
<proteinExistence type="predicted"/>